<proteinExistence type="predicted"/>
<dbReference type="CDD" id="cd06185">
    <property type="entry name" value="PDR_like"/>
    <property type="match status" value="1"/>
</dbReference>
<dbReference type="PROSITE" id="PS00197">
    <property type="entry name" value="2FE2S_FER_1"/>
    <property type="match status" value="1"/>
</dbReference>
<dbReference type="PANTHER" id="PTHR47354:SF1">
    <property type="entry name" value="CARNITINE MONOOXYGENASE REDUCTASE SUBUNIT"/>
    <property type="match status" value="1"/>
</dbReference>
<dbReference type="PROSITE" id="PS51085">
    <property type="entry name" value="2FE2S_FER_2"/>
    <property type="match status" value="1"/>
</dbReference>
<evidence type="ECO:0000256" key="1">
    <source>
        <dbReference type="ARBA" id="ARBA00022630"/>
    </source>
</evidence>
<evidence type="ECO:0000259" key="7">
    <source>
        <dbReference type="PROSITE" id="PS51085"/>
    </source>
</evidence>
<dbReference type="SUPFAM" id="SSF52343">
    <property type="entry name" value="Ferredoxin reductase-like, C-terminal NADP-linked domain"/>
    <property type="match status" value="1"/>
</dbReference>
<dbReference type="InterPro" id="IPR017938">
    <property type="entry name" value="Riboflavin_synthase-like_b-brl"/>
</dbReference>
<keyword evidence="3" id="KW-0479">Metal-binding</keyword>
<dbReference type="Gene3D" id="3.40.50.80">
    <property type="entry name" value="Nucleotide-binding domain of ferredoxin-NADP reductase (FNR) module"/>
    <property type="match status" value="1"/>
</dbReference>
<dbReference type="PRINTS" id="PR00409">
    <property type="entry name" value="PHDIOXRDTASE"/>
</dbReference>
<dbReference type="InterPro" id="IPR006058">
    <property type="entry name" value="2Fe2S_fd_BS"/>
</dbReference>
<evidence type="ECO:0000256" key="3">
    <source>
        <dbReference type="ARBA" id="ARBA00022723"/>
    </source>
</evidence>
<dbReference type="RefSeq" id="WP_339162593.1">
    <property type="nucleotide sequence ID" value="NZ_LR743511.1"/>
</dbReference>
<dbReference type="InterPro" id="IPR017927">
    <property type="entry name" value="FAD-bd_FR_type"/>
</dbReference>
<dbReference type="InterPro" id="IPR039261">
    <property type="entry name" value="FNR_nucleotide-bd"/>
</dbReference>
<evidence type="ECO:0000313" key="9">
    <source>
        <dbReference type="EMBL" id="CAA2144328.1"/>
    </source>
</evidence>
<dbReference type="PROSITE" id="PS51384">
    <property type="entry name" value="FAD_FR"/>
    <property type="match status" value="1"/>
</dbReference>
<protein>
    <submittedName>
        <fullName evidence="9">Phthalate 4,5-dioxygenase oxygenase reductase subunit</fullName>
        <ecNumber evidence="9">1.14.12.7</ecNumber>
    </submittedName>
</protein>
<gene>
    <name evidence="9" type="primary">pht2_2</name>
    <name evidence="9" type="ORF">MBLL_03451</name>
</gene>
<dbReference type="PANTHER" id="PTHR47354">
    <property type="entry name" value="NADH OXIDOREDUCTASE HCR"/>
    <property type="match status" value="1"/>
</dbReference>
<keyword evidence="9" id="KW-0223">Dioxygenase</keyword>
<dbReference type="GO" id="GO:0018620">
    <property type="term" value="F:phthalate 4,5-dioxygenase activity"/>
    <property type="evidence" value="ECO:0007669"/>
    <property type="project" value="UniProtKB-EC"/>
</dbReference>
<keyword evidence="4 9" id="KW-0560">Oxidoreductase</keyword>
<dbReference type="InterPro" id="IPR012675">
    <property type="entry name" value="Beta-grasp_dom_sf"/>
</dbReference>
<accession>A0A679KHN2</accession>
<dbReference type="AlphaFoldDB" id="A0A679KHN2"/>
<feature type="domain" description="FAD-binding FR-type" evidence="8">
    <location>
        <begin position="1"/>
        <end position="106"/>
    </location>
</feature>
<evidence type="ECO:0000259" key="8">
    <source>
        <dbReference type="PROSITE" id="PS51384"/>
    </source>
</evidence>
<dbReference type="GO" id="GO:0046872">
    <property type="term" value="F:metal ion binding"/>
    <property type="evidence" value="ECO:0007669"/>
    <property type="project" value="UniProtKB-KW"/>
</dbReference>
<dbReference type="EMBL" id="LR743511">
    <property type="protein sequence ID" value="CAA2144328.1"/>
    <property type="molecule type" value="Genomic_DNA"/>
</dbReference>
<keyword evidence="6" id="KW-0411">Iron-sulfur</keyword>
<keyword evidence="1" id="KW-0285">Flavoprotein</keyword>
<dbReference type="Gene3D" id="2.40.30.10">
    <property type="entry name" value="Translation factors"/>
    <property type="match status" value="1"/>
</dbReference>
<dbReference type="SUPFAM" id="SSF54292">
    <property type="entry name" value="2Fe-2S ferredoxin-like"/>
    <property type="match status" value="1"/>
</dbReference>
<evidence type="ECO:0000256" key="2">
    <source>
        <dbReference type="ARBA" id="ARBA00022714"/>
    </source>
</evidence>
<reference evidence="9" key="1">
    <citation type="submission" date="2019-12" db="EMBL/GenBank/DDBJ databases">
        <authorList>
            <person name="Cremers G."/>
        </authorList>
    </citation>
    <scope>NUCLEOTIDE SEQUENCE</scope>
    <source>
        <strain evidence="9">Mbul2</strain>
    </source>
</reference>
<dbReference type="SUPFAM" id="SSF63380">
    <property type="entry name" value="Riboflavin synthase domain-like"/>
    <property type="match status" value="1"/>
</dbReference>
<dbReference type="Pfam" id="PF00111">
    <property type="entry name" value="Fer2"/>
    <property type="match status" value="1"/>
</dbReference>
<name>A0A679KHN2_9HYPH</name>
<evidence type="ECO:0000256" key="4">
    <source>
        <dbReference type="ARBA" id="ARBA00023002"/>
    </source>
</evidence>
<organism evidence="9">
    <name type="scientific">Methylobacterium bullatum</name>
    <dbReference type="NCBI Taxonomy" id="570505"/>
    <lineage>
        <taxon>Bacteria</taxon>
        <taxon>Pseudomonadati</taxon>
        <taxon>Pseudomonadota</taxon>
        <taxon>Alphaproteobacteria</taxon>
        <taxon>Hyphomicrobiales</taxon>
        <taxon>Methylobacteriaceae</taxon>
        <taxon>Methylobacterium</taxon>
    </lineage>
</organism>
<dbReference type="GO" id="GO:0051537">
    <property type="term" value="F:2 iron, 2 sulfur cluster binding"/>
    <property type="evidence" value="ECO:0007669"/>
    <property type="project" value="UniProtKB-KW"/>
</dbReference>
<sequence length="315" mass="34260">MSARLVMKMQVAAAMATTPDVLHLTLVHPRRPELPSWTAGAHLDLRLPDGRVRQYSLCGDPADRTRYEIAIKREEAGRGGSTWVHGNLSVGSVADVSAPRNNFPLAHDARRHILVAGGIGVTPLLAMARTLAAERADFELHFCASSATHAPLIADVRAICGDRLQGWFADEGRRFDPMHLGDVKVDTHIYACGPRRLTDAVRAALDGQGWPPEQVHVEHFAPLSDETFKPEPFEARIASTGTLLHVPADRSLLDILREHGVSQPASCELGVCGACECGYRDGTVIHRDTVLSVGKRKNRMTPCVSRAEGSVILDL</sequence>
<dbReference type="Gene3D" id="3.10.20.30">
    <property type="match status" value="1"/>
</dbReference>
<keyword evidence="5" id="KW-0408">Iron</keyword>
<evidence type="ECO:0000256" key="5">
    <source>
        <dbReference type="ARBA" id="ARBA00023004"/>
    </source>
</evidence>
<keyword evidence="2" id="KW-0001">2Fe-2S</keyword>
<evidence type="ECO:0000256" key="6">
    <source>
        <dbReference type="ARBA" id="ARBA00023014"/>
    </source>
</evidence>
<dbReference type="InterPro" id="IPR036010">
    <property type="entry name" value="2Fe-2S_ferredoxin-like_sf"/>
</dbReference>
<dbReference type="EC" id="1.14.12.7" evidence="9"/>
<feature type="domain" description="2Fe-2S ferredoxin-type" evidence="7">
    <location>
        <begin position="233"/>
        <end position="315"/>
    </location>
</feature>
<dbReference type="InterPro" id="IPR050415">
    <property type="entry name" value="MRET"/>
</dbReference>
<dbReference type="InterPro" id="IPR001041">
    <property type="entry name" value="2Fe-2S_ferredoxin-type"/>
</dbReference>
<dbReference type="CDD" id="cd00207">
    <property type="entry name" value="fer2"/>
    <property type="match status" value="1"/>
</dbReference>